<organism evidence="2 3">
    <name type="scientific">Halomonas halophila</name>
    <dbReference type="NCBI Taxonomy" id="29573"/>
    <lineage>
        <taxon>Bacteria</taxon>
        <taxon>Pseudomonadati</taxon>
        <taxon>Pseudomonadota</taxon>
        <taxon>Gammaproteobacteria</taxon>
        <taxon>Oceanospirillales</taxon>
        <taxon>Halomonadaceae</taxon>
        <taxon>Halomonas</taxon>
    </lineage>
</organism>
<evidence type="ECO:0000256" key="1">
    <source>
        <dbReference type="SAM" id="Phobius"/>
    </source>
</evidence>
<protein>
    <submittedName>
        <fullName evidence="2">Integral membrane protein</fullName>
    </submittedName>
</protein>
<accession>A0ABQ0U3B9</accession>
<dbReference type="RefSeq" id="WP_146908718.1">
    <property type="nucleotide sequence ID" value="NZ_BJUS01000015.1"/>
</dbReference>
<proteinExistence type="predicted"/>
<feature type="transmembrane region" description="Helical" evidence="1">
    <location>
        <begin position="87"/>
        <end position="104"/>
    </location>
</feature>
<keyword evidence="3" id="KW-1185">Reference proteome</keyword>
<dbReference type="Proteomes" id="UP000321121">
    <property type="component" value="Unassembled WGS sequence"/>
</dbReference>
<evidence type="ECO:0000313" key="3">
    <source>
        <dbReference type="Proteomes" id="UP000321121"/>
    </source>
</evidence>
<name>A0ABQ0U3B9_9GAMM</name>
<keyword evidence="1" id="KW-0472">Membrane</keyword>
<dbReference type="InterPro" id="IPR007404">
    <property type="entry name" value="YdjM-like"/>
</dbReference>
<reference evidence="2 3" key="1">
    <citation type="submission" date="2019-07" db="EMBL/GenBank/DDBJ databases">
        <title>Whole genome shotgun sequence of Halomonas halophila NBRC 102604.</title>
        <authorList>
            <person name="Hosoyama A."/>
            <person name="Uohara A."/>
            <person name="Ohji S."/>
            <person name="Ichikawa N."/>
        </authorList>
    </citation>
    <scope>NUCLEOTIDE SEQUENCE [LARGE SCALE GENOMIC DNA]</scope>
    <source>
        <strain evidence="2 3">NBRC 102604</strain>
    </source>
</reference>
<dbReference type="Pfam" id="PF04307">
    <property type="entry name" value="YdjM"/>
    <property type="match status" value="1"/>
</dbReference>
<sequence length="354" mass="39214">MDSLTQAALGAAIGGTVLGRRLGRKAVLIGAALGTLPDLDVIIDYGDAVANVTQHRGFSHSLFVLAGLAALLAGLSARFAKARDISPGRWLAFFGLCLLTHPLLDALTTYGTQIWWPLDLRPTAYPLVFIIDPFYSLPLLATVLIALFSGRIGATRWGLALSCLYLVLSLGARTLIEQRVEPVLAENGLEDAPRLIQPTPFNILLWRVSVAEADRYHETLVGVFDGDRRPRLEHFSRGSEWETVVRDDASGRRLDWFAGPFLRYEVDESREPATLVATDLRLGFPGFHAFHFALAERTDDGWRPLAAPYQLEPRRRDSEAALRRLGTRILSTEPRLCVGQFVEPRWRLSTSATC</sequence>
<feature type="transmembrane region" description="Helical" evidence="1">
    <location>
        <begin position="157"/>
        <end position="176"/>
    </location>
</feature>
<keyword evidence="1" id="KW-0812">Transmembrane</keyword>
<gene>
    <name evidence="2" type="ORF">HHA04nite_15720</name>
</gene>
<dbReference type="PANTHER" id="PTHR40031:SF1">
    <property type="entry name" value="MEMBRANE-BOUND METAL-DEPENDENT HYDROLASE"/>
    <property type="match status" value="1"/>
</dbReference>
<comment type="caution">
    <text evidence="2">The sequence shown here is derived from an EMBL/GenBank/DDBJ whole genome shotgun (WGS) entry which is preliminary data.</text>
</comment>
<dbReference type="PANTHER" id="PTHR40031">
    <property type="entry name" value="HYPOTHETICAL MEMBRANE SPANNING PROTEIN"/>
    <property type="match status" value="1"/>
</dbReference>
<feature type="transmembrane region" description="Helical" evidence="1">
    <location>
        <begin position="124"/>
        <end position="148"/>
    </location>
</feature>
<keyword evidence="1" id="KW-1133">Transmembrane helix</keyword>
<dbReference type="EMBL" id="BJUS01000015">
    <property type="protein sequence ID" value="GEK73028.1"/>
    <property type="molecule type" value="Genomic_DNA"/>
</dbReference>
<feature type="transmembrane region" description="Helical" evidence="1">
    <location>
        <begin position="57"/>
        <end position="75"/>
    </location>
</feature>
<dbReference type="InterPro" id="IPR053170">
    <property type="entry name" value="Transcription_regulator"/>
</dbReference>
<evidence type="ECO:0000313" key="2">
    <source>
        <dbReference type="EMBL" id="GEK73028.1"/>
    </source>
</evidence>